<dbReference type="AlphaFoldDB" id="A0A6C0G0V2"/>
<dbReference type="CDD" id="cd00077">
    <property type="entry name" value="HDc"/>
    <property type="match status" value="1"/>
</dbReference>
<proteinExistence type="predicted"/>
<reference evidence="2 3" key="1">
    <citation type="submission" date="2020-01" db="EMBL/GenBank/DDBJ databases">
        <title>Paenibacillus sp. nov., isolated from tomato rhizosphere.</title>
        <authorList>
            <person name="Weon H.-Y."/>
            <person name="Lee S.A."/>
        </authorList>
    </citation>
    <scope>NUCLEOTIDE SEQUENCE [LARGE SCALE GENOMIC DNA]</scope>
    <source>
        <strain evidence="2 3">12200R-189</strain>
    </source>
</reference>
<dbReference type="EMBL" id="CP048209">
    <property type="protein sequence ID" value="QHT63036.1"/>
    <property type="molecule type" value="Genomic_DNA"/>
</dbReference>
<evidence type="ECO:0000259" key="1">
    <source>
        <dbReference type="PROSITE" id="PS51832"/>
    </source>
</evidence>
<dbReference type="PANTHER" id="PTHR43155:SF2">
    <property type="entry name" value="CYCLIC DI-GMP PHOSPHODIESTERASE PA4108"/>
    <property type="match status" value="1"/>
</dbReference>
<dbReference type="Gene3D" id="1.10.3210.10">
    <property type="entry name" value="Hypothetical protein af1432"/>
    <property type="match status" value="1"/>
</dbReference>
<dbReference type="SUPFAM" id="SSF109604">
    <property type="entry name" value="HD-domain/PDEase-like"/>
    <property type="match status" value="1"/>
</dbReference>
<dbReference type="KEGG" id="plyc:GXP70_25770"/>
<dbReference type="RefSeq" id="WP_162359466.1">
    <property type="nucleotide sequence ID" value="NZ_CP048209.1"/>
</dbReference>
<gene>
    <name evidence="2" type="ORF">GXP70_25770</name>
</gene>
<feature type="domain" description="HD-GYP" evidence="1">
    <location>
        <begin position="99"/>
        <end position="295"/>
    </location>
</feature>
<sequence>MRQYLGKVTKHDVENAFGVTILPAGILLREEHLVLLEKHRIDSLFVIDADQSAAGTPADQTREAVGKLKERSRAFYDAFKETGQIPLKELEAEIVPAVQNIARTPGMFKLFEAVKAQGDYTYEHNIGVGVISTMIGKWLQFSEDELAELTMAATLHDIGKVKIPEHILNKPGKLTNEEFELVKKHTIYGYEILKKTEGVSYRAALVALQHHEREDGSGYPLGLTADKIDAFSKIVAVADIFHAMSSDRPHQKALPFYEVVRQLRECFFGQLDPAIVHALLDNLTAKLVGQQVLLTDQRVGEIVYINPHDGEAPLIKVGEEFVDLSSKRQIQIQRIIGF</sequence>
<dbReference type="PANTHER" id="PTHR43155">
    <property type="entry name" value="CYCLIC DI-GMP PHOSPHODIESTERASE PA4108-RELATED"/>
    <property type="match status" value="1"/>
</dbReference>
<dbReference type="PROSITE" id="PS51832">
    <property type="entry name" value="HD_GYP"/>
    <property type="match status" value="1"/>
</dbReference>
<name>A0A6C0G0V2_9BACL</name>
<dbReference type="SMART" id="SM00471">
    <property type="entry name" value="HDc"/>
    <property type="match status" value="1"/>
</dbReference>
<dbReference type="InterPro" id="IPR037522">
    <property type="entry name" value="HD_GYP_dom"/>
</dbReference>
<evidence type="ECO:0000313" key="3">
    <source>
        <dbReference type="Proteomes" id="UP000476064"/>
    </source>
</evidence>
<organism evidence="2 3">
    <name type="scientific">Paenibacillus lycopersici</name>
    <dbReference type="NCBI Taxonomy" id="2704462"/>
    <lineage>
        <taxon>Bacteria</taxon>
        <taxon>Bacillati</taxon>
        <taxon>Bacillota</taxon>
        <taxon>Bacilli</taxon>
        <taxon>Bacillales</taxon>
        <taxon>Paenibacillaceae</taxon>
        <taxon>Paenibacillus</taxon>
    </lineage>
</organism>
<evidence type="ECO:0000313" key="2">
    <source>
        <dbReference type="EMBL" id="QHT63036.1"/>
    </source>
</evidence>
<dbReference type="Proteomes" id="UP000476064">
    <property type="component" value="Chromosome"/>
</dbReference>
<dbReference type="Pfam" id="PF13487">
    <property type="entry name" value="HD_5"/>
    <property type="match status" value="1"/>
</dbReference>
<dbReference type="InterPro" id="IPR003607">
    <property type="entry name" value="HD/PDEase_dom"/>
</dbReference>
<accession>A0A6C0G0V2</accession>
<keyword evidence="3" id="KW-1185">Reference proteome</keyword>
<protein>
    <submittedName>
        <fullName evidence="2">HD-GYP domain-containing protein</fullName>
    </submittedName>
</protein>